<dbReference type="Proteomes" id="UP000095713">
    <property type="component" value="Unassembled WGS sequence"/>
</dbReference>
<proteinExistence type="predicted"/>
<protein>
    <submittedName>
        <fullName evidence="1">Uncharacterized protein</fullName>
    </submittedName>
</protein>
<dbReference type="RefSeq" id="WP_069831550.1">
    <property type="nucleotide sequence ID" value="NZ_MDJD01000054.1"/>
</dbReference>
<organism evidence="1 2">
    <name type="scientific">Flavivirga aquatica</name>
    <dbReference type="NCBI Taxonomy" id="1849968"/>
    <lineage>
        <taxon>Bacteria</taxon>
        <taxon>Pseudomonadati</taxon>
        <taxon>Bacteroidota</taxon>
        <taxon>Flavobacteriia</taxon>
        <taxon>Flavobacteriales</taxon>
        <taxon>Flavobacteriaceae</taxon>
        <taxon>Flavivirga</taxon>
    </lineage>
</organism>
<sequence length="65" mass="7246">MYNLTVKNDYIRDIGASNGVIVTQGKSFVFDNQGSLYLTIPGMNEINFIDLGDKKLEGYPEPTET</sequence>
<keyword evidence="2" id="KW-1185">Reference proteome</keyword>
<accession>A0A1E5SIB1</accession>
<name>A0A1E5SIB1_9FLAO</name>
<dbReference type="OrthoDB" id="1202205at2"/>
<reference evidence="1 2" key="1">
    <citation type="submission" date="2016-05" db="EMBL/GenBank/DDBJ databases">
        <title>Draft Genome Sequence of Algibacter sp. Strain SK-16 Isolated from the Surface Water of Aburatsubo Inlet.</title>
        <authorList>
            <person name="Wong S.-K."/>
            <person name="Yoshizawa S."/>
            <person name="Nakajima Y."/>
            <person name="Ogura Y."/>
            <person name="Tetsuya H."/>
            <person name="Hamasaki K."/>
        </authorList>
    </citation>
    <scope>NUCLEOTIDE SEQUENCE [LARGE SCALE GENOMIC DNA]</scope>
    <source>
        <strain evidence="1 2">SK-16</strain>
    </source>
</reference>
<evidence type="ECO:0000313" key="2">
    <source>
        <dbReference type="Proteomes" id="UP000095713"/>
    </source>
</evidence>
<dbReference type="STRING" id="1849968.A8C32_06675"/>
<comment type="caution">
    <text evidence="1">The sequence shown here is derived from an EMBL/GenBank/DDBJ whole genome shotgun (WGS) entry which is preliminary data.</text>
</comment>
<gene>
    <name evidence="1" type="ORF">A8C32_06675</name>
</gene>
<dbReference type="AlphaFoldDB" id="A0A1E5SIB1"/>
<dbReference type="EMBL" id="MDJD01000054">
    <property type="protein sequence ID" value="OEJ98867.1"/>
    <property type="molecule type" value="Genomic_DNA"/>
</dbReference>
<evidence type="ECO:0000313" key="1">
    <source>
        <dbReference type="EMBL" id="OEJ98867.1"/>
    </source>
</evidence>